<name>A0AAD5DY09_9CHLO</name>
<sequence>MAEPAALAFLEKVELRGEGDVETIRALLLEALAEGDAGVQLSEEERGAAADWFSEHLRQMVVLAEEEDEQAAAATAAGPASTLRTRAQLMPAAASLALHSPMLPPLSPPPADAEVVELEQRVDAQARRVAELRASMLPQLQQMVQARLAAFRPTAELEPAQQQDAAAAGHGSTGAADQHADAAAAPLATDAAEPQGEYAQLHQDAQQQGSSGEQQADTPDAEVQQPAAAPLPLSPQPAELQSRLAAAANRMPALRARLEAATDRLQRVVSTVAADINRPPPNTVEKAVLGKTPGRPTAAGSKGEENVPGVSPLFKQALESGQISTRRRAARSPVPYSQSQPE</sequence>
<evidence type="ECO:0000256" key="1">
    <source>
        <dbReference type="SAM" id="MobiDB-lite"/>
    </source>
</evidence>
<proteinExistence type="predicted"/>
<accession>A0AAD5DY09</accession>
<gene>
    <name evidence="2" type="ORF">COHA_002073</name>
</gene>
<protein>
    <submittedName>
        <fullName evidence="2">Uncharacterized protein</fullName>
    </submittedName>
</protein>
<feature type="region of interest" description="Disordered" evidence="1">
    <location>
        <begin position="155"/>
        <end position="235"/>
    </location>
</feature>
<dbReference type="EMBL" id="JADXDR010000032">
    <property type="protein sequence ID" value="KAI7844275.1"/>
    <property type="molecule type" value="Genomic_DNA"/>
</dbReference>
<comment type="caution">
    <text evidence="2">The sequence shown here is derived from an EMBL/GenBank/DDBJ whole genome shotgun (WGS) entry which is preliminary data.</text>
</comment>
<reference evidence="2" key="1">
    <citation type="submission" date="2020-11" db="EMBL/GenBank/DDBJ databases">
        <title>Chlorella ohadii genome sequencing and assembly.</title>
        <authorList>
            <person name="Murik O."/>
            <person name="Treves H."/>
            <person name="Kedem I."/>
            <person name="Shotland Y."/>
            <person name="Kaplan A."/>
        </authorList>
    </citation>
    <scope>NUCLEOTIDE SEQUENCE</scope>
    <source>
        <strain evidence="2">1</strain>
    </source>
</reference>
<evidence type="ECO:0000313" key="2">
    <source>
        <dbReference type="EMBL" id="KAI7844275.1"/>
    </source>
</evidence>
<feature type="compositionally biased region" description="Low complexity" evidence="1">
    <location>
        <begin position="160"/>
        <end position="192"/>
    </location>
</feature>
<keyword evidence="3" id="KW-1185">Reference proteome</keyword>
<dbReference type="Proteomes" id="UP001205105">
    <property type="component" value="Unassembled WGS sequence"/>
</dbReference>
<dbReference type="AlphaFoldDB" id="A0AAD5DY09"/>
<organism evidence="2 3">
    <name type="scientific">Chlorella ohadii</name>
    <dbReference type="NCBI Taxonomy" id="2649997"/>
    <lineage>
        <taxon>Eukaryota</taxon>
        <taxon>Viridiplantae</taxon>
        <taxon>Chlorophyta</taxon>
        <taxon>core chlorophytes</taxon>
        <taxon>Trebouxiophyceae</taxon>
        <taxon>Chlorellales</taxon>
        <taxon>Chlorellaceae</taxon>
        <taxon>Chlorella clade</taxon>
        <taxon>Chlorella</taxon>
    </lineage>
</organism>
<feature type="region of interest" description="Disordered" evidence="1">
    <location>
        <begin position="276"/>
        <end position="342"/>
    </location>
</feature>
<evidence type="ECO:0000313" key="3">
    <source>
        <dbReference type="Proteomes" id="UP001205105"/>
    </source>
</evidence>
<feature type="compositionally biased region" description="Low complexity" evidence="1">
    <location>
        <begin position="203"/>
        <end position="235"/>
    </location>
</feature>